<dbReference type="OrthoDB" id="2453662at2"/>
<dbReference type="AlphaFoldDB" id="M7NGX6"/>
<comment type="caution">
    <text evidence="1">The sequence shown here is derived from an EMBL/GenBank/DDBJ whole genome shotgun (WGS) entry which is preliminary data.</text>
</comment>
<evidence type="ECO:0000313" key="2">
    <source>
        <dbReference type="Proteomes" id="UP000011919"/>
    </source>
</evidence>
<dbReference type="RefSeq" id="WP_008298569.1">
    <property type="nucleotide sequence ID" value="NZ_AOFT01000006.1"/>
</dbReference>
<proteinExistence type="predicted"/>
<dbReference type="EMBL" id="AOFT01000006">
    <property type="protein sequence ID" value="EMR06512.1"/>
    <property type="molecule type" value="Genomic_DNA"/>
</dbReference>
<evidence type="ECO:0000313" key="1">
    <source>
        <dbReference type="EMBL" id="EMR06512.1"/>
    </source>
</evidence>
<gene>
    <name evidence="1" type="ORF">C772_01407</name>
</gene>
<accession>M7NGX6</accession>
<reference evidence="1 2" key="1">
    <citation type="journal article" date="2013" name="Genome Announc.">
        <title>Draft Genome Sequence of Bhargavaea cecembensis Strain DSE10T, Isolated from a Deep-Sea Sediment Sample Collected at a Depth of 5,904 m from the Chagos-Laccadive Ridge System in the Indian Ocean.</title>
        <authorList>
            <person name="Shivaji S."/>
            <person name="Ara S."/>
            <person name="Begum Z."/>
            <person name="Ruth M."/>
            <person name="Singh A."/>
            <person name="Kumar Pinnaka A."/>
        </authorList>
    </citation>
    <scope>NUCLEOTIDE SEQUENCE [LARGE SCALE GENOMIC DNA]</scope>
    <source>
        <strain evidence="1 2">DSE10</strain>
    </source>
</reference>
<keyword evidence="2" id="KW-1185">Reference proteome</keyword>
<sequence>MKPVKFTRLSHDKWERTVTGSIAYSAKGVDIRTADGPTLDHFRVLLAERTVITNLAALDGIYLAFGGRYKVDSAEDGRIFLKPHRY</sequence>
<name>M7NGX6_9BACL</name>
<dbReference type="Proteomes" id="UP000011919">
    <property type="component" value="Unassembled WGS sequence"/>
</dbReference>
<organism evidence="1 2">
    <name type="scientific">Bhargavaea cecembensis DSE10</name>
    <dbReference type="NCBI Taxonomy" id="1235279"/>
    <lineage>
        <taxon>Bacteria</taxon>
        <taxon>Bacillati</taxon>
        <taxon>Bacillota</taxon>
        <taxon>Bacilli</taxon>
        <taxon>Bacillales</taxon>
        <taxon>Caryophanaceae</taxon>
        <taxon>Bhargavaea</taxon>
    </lineage>
</organism>
<protein>
    <submittedName>
        <fullName evidence="1">Uncharacterized protein</fullName>
    </submittedName>
</protein>